<keyword evidence="2" id="KW-0472">Membrane</keyword>
<evidence type="ECO:0000313" key="3">
    <source>
        <dbReference type="EMBL" id="KAK8785338.1"/>
    </source>
</evidence>
<protein>
    <submittedName>
        <fullName evidence="3">Uncharacterized protein</fullName>
    </submittedName>
</protein>
<feature type="compositionally biased region" description="Polar residues" evidence="1">
    <location>
        <begin position="1"/>
        <end position="10"/>
    </location>
</feature>
<keyword evidence="2" id="KW-0812">Transmembrane</keyword>
<dbReference type="AlphaFoldDB" id="A0AAQ4FFA5"/>
<evidence type="ECO:0000313" key="4">
    <source>
        <dbReference type="Proteomes" id="UP001321473"/>
    </source>
</evidence>
<evidence type="ECO:0000256" key="1">
    <source>
        <dbReference type="SAM" id="MobiDB-lite"/>
    </source>
</evidence>
<dbReference type="EMBL" id="JARKHS020003662">
    <property type="protein sequence ID" value="KAK8785338.1"/>
    <property type="molecule type" value="Genomic_DNA"/>
</dbReference>
<dbReference type="Proteomes" id="UP001321473">
    <property type="component" value="Unassembled WGS sequence"/>
</dbReference>
<name>A0AAQ4FFA5_AMBAM</name>
<sequence length="129" mass="14371">MEKKSPSQWTEPRELLAAQQRPGPPPPKPEQYLGIDASTLYSLSLQSDATDRGSQWAPFVYACGLLVLIFGFLLIYYLSRCAASVQSLRARFPAARISVNIRGRDVRATTGTQSAFRRYADKPASSEWC</sequence>
<comment type="caution">
    <text evidence="3">The sequence shown here is derived from an EMBL/GenBank/DDBJ whole genome shotgun (WGS) entry which is preliminary data.</text>
</comment>
<proteinExistence type="predicted"/>
<accession>A0AAQ4FFA5</accession>
<feature type="transmembrane region" description="Helical" evidence="2">
    <location>
        <begin position="59"/>
        <end position="79"/>
    </location>
</feature>
<gene>
    <name evidence="3" type="ORF">V5799_008299</name>
</gene>
<keyword evidence="2" id="KW-1133">Transmembrane helix</keyword>
<evidence type="ECO:0000256" key="2">
    <source>
        <dbReference type="SAM" id="Phobius"/>
    </source>
</evidence>
<reference evidence="3 4" key="1">
    <citation type="journal article" date="2023" name="Arcadia Sci">
        <title>De novo assembly of a long-read Amblyomma americanum tick genome.</title>
        <authorList>
            <person name="Chou S."/>
            <person name="Poskanzer K.E."/>
            <person name="Rollins M."/>
            <person name="Thuy-Boun P.S."/>
        </authorList>
    </citation>
    <scope>NUCLEOTIDE SEQUENCE [LARGE SCALE GENOMIC DNA]</scope>
    <source>
        <strain evidence="3">F_SG_1</strain>
        <tissue evidence="3">Salivary glands</tissue>
    </source>
</reference>
<feature type="region of interest" description="Disordered" evidence="1">
    <location>
        <begin position="1"/>
        <end position="31"/>
    </location>
</feature>
<keyword evidence="4" id="KW-1185">Reference proteome</keyword>
<organism evidence="3 4">
    <name type="scientific">Amblyomma americanum</name>
    <name type="common">Lone star tick</name>
    <dbReference type="NCBI Taxonomy" id="6943"/>
    <lineage>
        <taxon>Eukaryota</taxon>
        <taxon>Metazoa</taxon>
        <taxon>Ecdysozoa</taxon>
        <taxon>Arthropoda</taxon>
        <taxon>Chelicerata</taxon>
        <taxon>Arachnida</taxon>
        <taxon>Acari</taxon>
        <taxon>Parasitiformes</taxon>
        <taxon>Ixodida</taxon>
        <taxon>Ixodoidea</taxon>
        <taxon>Ixodidae</taxon>
        <taxon>Amblyomminae</taxon>
        <taxon>Amblyomma</taxon>
    </lineage>
</organism>